<reference evidence="17" key="1">
    <citation type="submission" date="2025-08" db="UniProtKB">
        <authorList>
            <consortium name="Ensembl"/>
        </authorList>
    </citation>
    <scope>IDENTIFICATION</scope>
</reference>
<dbReference type="Proteomes" id="UP000694388">
    <property type="component" value="Unplaced"/>
</dbReference>
<reference evidence="17" key="2">
    <citation type="submission" date="2025-09" db="UniProtKB">
        <authorList>
            <consortium name="Ensembl"/>
        </authorList>
    </citation>
    <scope>IDENTIFICATION</scope>
</reference>
<dbReference type="Ensembl" id="ENSEBUT00000014026.1">
    <property type="protein sequence ID" value="ENSEBUP00000013450.1"/>
    <property type="gene ID" value="ENSEBUG00000008488.1"/>
</dbReference>
<evidence type="ECO:0000256" key="16">
    <source>
        <dbReference type="RuleBase" id="RU363063"/>
    </source>
</evidence>
<evidence type="ECO:0000256" key="5">
    <source>
        <dbReference type="ARBA" id="ARBA00022676"/>
    </source>
</evidence>
<dbReference type="GO" id="GO:0006493">
    <property type="term" value="P:protein O-linked glycosylation"/>
    <property type="evidence" value="ECO:0007669"/>
    <property type="project" value="TreeGrafter"/>
</dbReference>
<dbReference type="GO" id="GO:0000139">
    <property type="term" value="C:Golgi membrane"/>
    <property type="evidence" value="ECO:0007669"/>
    <property type="project" value="UniProtKB-SubCell"/>
</dbReference>
<keyword evidence="18" id="KW-1185">Reference proteome</keyword>
<dbReference type="EC" id="2.4.1.-" evidence="16"/>
<evidence type="ECO:0000256" key="10">
    <source>
        <dbReference type="ARBA" id="ARBA00023034"/>
    </source>
</evidence>
<evidence type="ECO:0000256" key="2">
    <source>
        <dbReference type="ARBA" id="ARBA00004323"/>
    </source>
</evidence>
<dbReference type="FunFam" id="3.90.550.50:FF:000010">
    <property type="entry name" value="Hexosyltransferase"/>
    <property type="match status" value="1"/>
</dbReference>
<evidence type="ECO:0000256" key="8">
    <source>
        <dbReference type="ARBA" id="ARBA00022968"/>
    </source>
</evidence>
<comment type="similarity">
    <text evidence="4 16">Belongs to the glycosyltransferase 31 family.</text>
</comment>
<evidence type="ECO:0000256" key="14">
    <source>
        <dbReference type="ARBA" id="ARBA00050470"/>
    </source>
</evidence>
<evidence type="ECO:0000313" key="17">
    <source>
        <dbReference type="Ensembl" id="ENSEBUP00000013450.1"/>
    </source>
</evidence>
<evidence type="ECO:0000313" key="18">
    <source>
        <dbReference type="Proteomes" id="UP000694388"/>
    </source>
</evidence>
<dbReference type="PANTHER" id="PTHR11214">
    <property type="entry name" value="BETA-1,3-N-ACETYLGLUCOSAMINYLTRANSFERASE"/>
    <property type="match status" value="1"/>
</dbReference>
<evidence type="ECO:0000256" key="13">
    <source>
        <dbReference type="ARBA" id="ARBA00023211"/>
    </source>
</evidence>
<evidence type="ECO:0000256" key="15">
    <source>
        <dbReference type="ARBA" id="ARBA00065824"/>
    </source>
</evidence>
<sequence length="378" mass="43461">MVCYRPTQVKCKMVSQGLRLLLIASQTIFQQKNYKLTFIQGDNPKSSQWRLDRFYNPVLANHSFLGGNFTVPDIMACQINVRAETEIAEFNKLPPHFRDFVLYQNCRHFPQILDAPEKCSSEQDGPFLLFAIKSSIGHFDRRQAIRESWGQEGVHRNNSVRLVFLLGRTKPEDHQPDLQDLLELENHRHGDLLQWDFRDTFFNLTLKELLFLDWLEARCPHVRFLFKGDDDVFVNTNLALAYLANLTASQAQNLFIGDVILKAGPVRDTRVKYYIPPAVFDGGYPPYAGGGGYIYSGALAKRIRRAAHQVFLFPIDDVFMGMCLAHLGLSPIKHSGFRTFDIKEKDRRKVCAYRNIILVHSRQPGEVIGLWLHISCFV</sequence>
<keyword evidence="9" id="KW-1133">Transmembrane helix</keyword>
<dbReference type="GO" id="GO:0030311">
    <property type="term" value="P:poly-N-acetyllactosamine biosynthetic process"/>
    <property type="evidence" value="ECO:0007669"/>
    <property type="project" value="TreeGrafter"/>
</dbReference>
<evidence type="ECO:0000256" key="1">
    <source>
        <dbReference type="ARBA" id="ARBA00001936"/>
    </source>
</evidence>
<dbReference type="InterPro" id="IPR002659">
    <property type="entry name" value="Glyco_trans_31"/>
</dbReference>
<dbReference type="Pfam" id="PF01762">
    <property type="entry name" value="Galactosyl_T"/>
    <property type="match status" value="1"/>
</dbReference>
<keyword evidence="12" id="KW-0325">Glycoprotein</keyword>
<evidence type="ECO:0000256" key="11">
    <source>
        <dbReference type="ARBA" id="ARBA00023136"/>
    </source>
</evidence>
<protein>
    <recommendedName>
        <fullName evidence="16">Hexosyltransferase</fullName>
        <ecNumber evidence="16">2.4.1.-</ecNumber>
    </recommendedName>
</protein>
<comment type="cofactor">
    <cofactor evidence="1">
        <name>Mn(2+)</name>
        <dbReference type="ChEBI" id="CHEBI:29035"/>
    </cofactor>
</comment>
<keyword evidence="13" id="KW-0464">Manganese</keyword>
<dbReference type="AlphaFoldDB" id="A0A8C4QCV6"/>
<proteinExistence type="inferred from homology"/>
<keyword evidence="8" id="KW-0735">Signal-anchor</keyword>
<keyword evidence="11" id="KW-0472">Membrane</keyword>
<evidence type="ECO:0000256" key="7">
    <source>
        <dbReference type="ARBA" id="ARBA00022692"/>
    </source>
</evidence>
<accession>A0A8C4QCV6</accession>
<dbReference type="GO" id="GO:0008532">
    <property type="term" value="F:N-acetyllactosaminide beta-1,3-N-acetylglucosaminyltransferase activity"/>
    <property type="evidence" value="ECO:0007669"/>
    <property type="project" value="UniProtKB-EC"/>
</dbReference>
<keyword evidence="10 16" id="KW-0333">Golgi apparatus</keyword>
<evidence type="ECO:0000256" key="12">
    <source>
        <dbReference type="ARBA" id="ARBA00023180"/>
    </source>
</evidence>
<evidence type="ECO:0000256" key="3">
    <source>
        <dbReference type="ARBA" id="ARBA00004922"/>
    </source>
</evidence>
<keyword evidence="6" id="KW-0808">Transferase</keyword>
<evidence type="ECO:0000256" key="6">
    <source>
        <dbReference type="ARBA" id="ARBA00022679"/>
    </source>
</evidence>
<organism evidence="17 18">
    <name type="scientific">Eptatretus burgeri</name>
    <name type="common">Inshore hagfish</name>
    <dbReference type="NCBI Taxonomy" id="7764"/>
    <lineage>
        <taxon>Eukaryota</taxon>
        <taxon>Metazoa</taxon>
        <taxon>Chordata</taxon>
        <taxon>Craniata</taxon>
        <taxon>Vertebrata</taxon>
        <taxon>Cyclostomata</taxon>
        <taxon>Myxini</taxon>
        <taxon>Myxiniformes</taxon>
        <taxon>Myxinidae</taxon>
        <taxon>Eptatretinae</taxon>
        <taxon>Eptatretus</taxon>
    </lineage>
</organism>
<keyword evidence="7" id="KW-0812">Transmembrane</keyword>
<comment type="subunit">
    <text evidence="15">Interacts with B3GNT8; this interaction greatly increases B3GNT2 catalytic activity, independently of B3GNT8 enzymatic activity.</text>
</comment>
<dbReference type="OMA" id="VSHLNYC"/>
<evidence type="ECO:0000256" key="4">
    <source>
        <dbReference type="ARBA" id="ARBA00008661"/>
    </source>
</evidence>
<dbReference type="GeneTree" id="ENSGT00940000155345"/>
<keyword evidence="5 16" id="KW-0328">Glycosyltransferase</keyword>
<comment type="subcellular location">
    <subcellularLocation>
        <location evidence="2 16">Golgi apparatus membrane</location>
        <topology evidence="2 16">Single-pass type II membrane protein</topology>
    </subcellularLocation>
</comment>
<comment type="catalytic activity">
    <reaction evidence="14">
        <text>a beta-D-galactosyl-(1-&gt;4)-N-acetyl-beta-D-glucosaminyl derivative + UDP-N-acetyl-alpha-D-glucosamine = an N-acetyl-beta-D-glucosaminyl-(1-&gt;3)-beta-D-galactosyl-(1-&gt;4)-N-acetyl-beta-D-glucosaminyl derivative + UDP + H(+)</text>
        <dbReference type="Rhea" id="RHEA:14389"/>
        <dbReference type="ChEBI" id="CHEBI:15378"/>
        <dbReference type="ChEBI" id="CHEBI:57705"/>
        <dbReference type="ChEBI" id="CHEBI:58223"/>
        <dbReference type="ChEBI" id="CHEBI:133507"/>
        <dbReference type="ChEBI" id="CHEBI:134090"/>
        <dbReference type="EC" id="2.4.1.149"/>
    </reaction>
</comment>
<dbReference type="Gene3D" id="3.90.550.50">
    <property type="match status" value="1"/>
</dbReference>
<dbReference type="PANTHER" id="PTHR11214:SF25">
    <property type="entry name" value="N-ACETYLLACTOSAMINIDE BETA-1,3-N-ACETYLGLUCOSAMINYLTRANSFERASE 2"/>
    <property type="match status" value="1"/>
</dbReference>
<name>A0A8C4QCV6_EPTBU</name>
<comment type="pathway">
    <text evidence="3">Protein modification; protein glycosylation.</text>
</comment>
<evidence type="ECO:0000256" key="9">
    <source>
        <dbReference type="ARBA" id="ARBA00022989"/>
    </source>
</evidence>